<keyword evidence="3" id="KW-1185">Reference proteome</keyword>
<feature type="compositionally biased region" description="Polar residues" evidence="1">
    <location>
        <begin position="210"/>
        <end position="226"/>
    </location>
</feature>
<feature type="region of interest" description="Disordered" evidence="1">
    <location>
        <begin position="80"/>
        <end position="109"/>
    </location>
</feature>
<dbReference type="Proteomes" id="UP000266723">
    <property type="component" value="Unassembled WGS sequence"/>
</dbReference>
<gene>
    <name evidence="2" type="ORF">DY000_02045046</name>
</gene>
<proteinExistence type="predicted"/>
<evidence type="ECO:0000313" key="3">
    <source>
        <dbReference type="Proteomes" id="UP000266723"/>
    </source>
</evidence>
<name>A0ABQ7EU07_BRACR</name>
<dbReference type="EMBL" id="QGKV02000297">
    <property type="protein sequence ID" value="KAF3607153.1"/>
    <property type="molecule type" value="Genomic_DNA"/>
</dbReference>
<comment type="caution">
    <text evidence="2">The sequence shown here is derived from an EMBL/GenBank/DDBJ whole genome shotgun (WGS) entry which is preliminary data.</text>
</comment>
<organism evidence="2 3">
    <name type="scientific">Brassica cretica</name>
    <name type="common">Mustard</name>
    <dbReference type="NCBI Taxonomy" id="69181"/>
    <lineage>
        <taxon>Eukaryota</taxon>
        <taxon>Viridiplantae</taxon>
        <taxon>Streptophyta</taxon>
        <taxon>Embryophyta</taxon>
        <taxon>Tracheophyta</taxon>
        <taxon>Spermatophyta</taxon>
        <taxon>Magnoliopsida</taxon>
        <taxon>eudicotyledons</taxon>
        <taxon>Gunneridae</taxon>
        <taxon>Pentapetalae</taxon>
        <taxon>rosids</taxon>
        <taxon>malvids</taxon>
        <taxon>Brassicales</taxon>
        <taxon>Brassicaceae</taxon>
        <taxon>Brassiceae</taxon>
        <taxon>Brassica</taxon>
    </lineage>
</organism>
<feature type="region of interest" description="Disordered" evidence="1">
    <location>
        <begin position="204"/>
        <end position="226"/>
    </location>
</feature>
<evidence type="ECO:0000256" key="1">
    <source>
        <dbReference type="SAM" id="MobiDB-lite"/>
    </source>
</evidence>
<protein>
    <recommendedName>
        <fullName evidence="4">Transposase MuDR plant domain-containing protein</fullName>
    </recommendedName>
</protein>
<reference evidence="2 3" key="1">
    <citation type="journal article" date="2020" name="BMC Genomics">
        <title>Intraspecific diversification of the crop wild relative Brassica cretica Lam. using demographic model selection.</title>
        <authorList>
            <person name="Kioukis A."/>
            <person name="Michalopoulou V.A."/>
            <person name="Briers L."/>
            <person name="Pirintsos S."/>
            <person name="Studholme D.J."/>
            <person name="Pavlidis P."/>
            <person name="Sarris P.F."/>
        </authorList>
    </citation>
    <scope>NUCLEOTIDE SEQUENCE [LARGE SCALE GENOMIC DNA]</scope>
    <source>
        <strain evidence="3">cv. PFS-1207/04</strain>
    </source>
</reference>
<sequence length="226" mass="25879">MIRVYLDIKWETFARPLVLPLLNQLMSCLCVPHSHHNMYTSLRKLPANKEAKAVKDTRSLSIKSKSTMASNQWNDVPIDWDTVPEFDPSNPDSVPPDIDSDGEDRRERNDYNIEKDVFDFVDEGSVMHNVYPETDEDEDGEEIQRTVDKRSHIKRGSGNLYEGQVFINGIMFKEAVLDYALRTGLNIKQNRYDKTKLEFVCDGKGDKSSQTESSQGICTQLTQPEN</sequence>
<evidence type="ECO:0008006" key="4">
    <source>
        <dbReference type="Google" id="ProtNLM"/>
    </source>
</evidence>
<accession>A0ABQ7EU07</accession>
<evidence type="ECO:0000313" key="2">
    <source>
        <dbReference type="EMBL" id="KAF3607153.1"/>
    </source>
</evidence>